<protein>
    <recommendedName>
        <fullName evidence="3">DUF2332 domain-containing protein</fullName>
    </recommendedName>
</protein>
<evidence type="ECO:0008006" key="3">
    <source>
        <dbReference type="Google" id="ProtNLM"/>
    </source>
</evidence>
<reference evidence="1 2" key="1">
    <citation type="submission" date="2016-10" db="EMBL/GenBank/DDBJ databases">
        <authorList>
            <person name="de Groot N.N."/>
        </authorList>
    </citation>
    <scope>NUCLEOTIDE SEQUENCE [LARGE SCALE GENOMIC DNA]</scope>
    <source>
        <strain evidence="1 2">NP_1H</strain>
    </source>
</reference>
<dbReference type="Pfam" id="PF10094">
    <property type="entry name" value="DUF2332"/>
    <property type="match status" value="2"/>
</dbReference>
<proteinExistence type="predicted"/>
<sequence>MENRTASVYRNFAEVEARGVSPVFFDWASSIADDEDVLALIGELPLRKRQPNLVFAAARFKGAPVAGYDEFRSWLLSHWTRVEPVILERSTQTNEAGRCAVLLPALSQLEGPLALIEAGAAAGLCLYPDKYSYRYDTGNDVVSLDPVEGPSAVELPCRIDAESVPNRLPEVVSRTGVDLNPLDVSDPSQAEWLETLVWPEHDARRTRLRSAATISAAEPPAIRRGDLVQAIPDLVHAAPHGARVVVFHSAVLVYLEPERRAQFAALMRSMPDVTWISNEGEHVLPEVAEQITAPVNGRTILAVNGRAKALVGPHGQSYERL</sequence>
<evidence type="ECO:0000313" key="2">
    <source>
        <dbReference type="Proteomes" id="UP000199258"/>
    </source>
</evidence>
<dbReference type="EMBL" id="FNDT01000029">
    <property type="protein sequence ID" value="SDI87021.1"/>
    <property type="molecule type" value="Genomic_DNA"/>
</dbReference>
<organism evidence="1 2">
    <name type="scientific">Arthrobacter subterraneus</name>
    <dbReference type="NCBI Taxonomy" id="335973"/>
    <lineage>
        <taxon>Bacteria</taxon>
        <taxon>Bacillati</taxon>
        <taxon>Actinomycetota</taxon>
        <taxon>Actinomycetes</taxon>
        <taxon>Micrococcales</taxon>
        <taxon>Micrococcaceae</taxon>
        <taxon>Arthrobacter</taxon>
    </lineage>
</organism>
<keyword evidence="2" id="KW-1185">Reference proteome</keyword>
<dbReference type="RefSeq" id="WP_090588289.1">
    <property type="nucleotide sequence ID" value="NZ_FNDT01000029.1"/>
</dbReference>
<evidence type="ECO:0000313" key="1">
    <source>
        <dbReference type="EMBL" id="SDI87021.1"/>
    </source>
</evidence>
<dbReference type="STRING" id="335973.SAMN04488693_1291"/>
<name>A0A1G8P3C3_9MICC</name>
<dbReference type="OrthoDB" id="8899077at2"/>
<gene>
    <name evidence="1" type="ORF">SAMN04488693_1291</name>
</gene>
<accession>A0A1G8P3C3</accession>
<dbReference type="AlphaFoldDB" id="A0A1G8P3C3"/>
<dbReference type="InterPro" id="IPR011200">
    <property type="entry name" value="UCP012608"/>
</dbReference>
<dbReference type="Proteomes" id="UP000199258">
    <property type="component" value="Unassembled WGS sequence"/>
</dbReference>